<reference evidence="2" key="1">
    <citation type="journal article" date="2020" name="Stud. Mycol.">
        <title>101 Dothideomycetes genomes: a test case for predicting lifestyles and emergence of pathogens.</title>
        <authorList>
            <person name="Haridas S."/>
            <person name="Albert R."/>
            <person name="Binder M."/>
            <person name="Bloem J."/>
            <person name="Labutti K."/>
            <person name="Salamov A."/>
            <person name="Andreopoulos B."/>
            <person name="Baker S."/>
            <person name="Barry K."/>
            <person name="Bills G."/>
            <person name="Bluhm B."/>
            <person name="Cannon C."/>
            <person name="Castanera R."/>
            <person name="Culley D."/>
            <person name="Daum C."/>
            <person name="Ezra D."/>
            <person name="Gonzalez J."/>
            <person name="Henrissat B."/>
            <person name="Kuo A."/>
            <person name="Liang C."/>
            <person name="Lipzen A."/>
            <person name="Lutzoni F."/>
            <person name="Magnuson J."/>
            <person name="Mondo S."/>
            <person name="Nolan M."/>
            <person name="Ohm R."/>
            <person name="Pangilinan J."/>
            <person name="Park H.-J."/>
            <person name="Ramirez L."/>
            <person name="Alfaro M."/>
            <person name="Sun H."/>
            <person name="Tritt A."/>
            <person name="Yoshinaga Y."/>
            <person name="Zwiers L.-H."/>
            <person name="Turgeon B."/>
            <person name="Goodwin S."/>
            <person name="Spatafora J."/>
            <person name="Crous P."/>
            <person name="Grigoriev I."/>
        </authorList>
    </citation>
    <scope>NUCLEOTIDE SEQUENCE</scope>
    <source>
        <strain evidence="2">CBS 262.69</strain>
    </source>
</reference>
<evidence type="ECO:0000256" key="1">
    <source>
        <dbReference type="SAM" id="MobiDB-lite"/>
    </source>
</evidence>
<feature type="region of interest" description="Disordered" evidence="1">
    <location>
        <begin position="1"/>
        <end position="28"/>
    </location>
</feature>
<dbReference type="AlphaFoldDB" id="A0A6G1HWE5"/>
<name>A0A6G1HWE5_9PEZI</name>
<organism evidence="2 3">
    <name type="scientific">Trichodelitschia bisporula</name>
    <dbReference type="NCBI Taxonomy" id="703511"/>
    <lineage>
        <taxon>Eukaryota</taxon>
        <taxon>Fungi</taxon>
        <taxon>Dikarya</taxon>
        <taxon>Ascomycota</taxon>
        <taxon>Pezizomycotina</taxon>
        <taxon>Dothideomycetes</taxon>
        <taxon>Dothideomycetes incertae sedis</taxon>
        <taxon>Phaeotrichales</taxon>
        <taxon>Phaeotrichaceae</taxon>
        <taxon>Trichodelitschia</taxon>
    </lineage>
</organism>
<evidence type="ECO:0000313" key="2">
    <source>
        <dbReference type="EMBL" id="KAF2400340.1"/>
    </source>
</evidence>
<protein>
    <submittedName>
        <fullName evidence="2">Uncharacterized protein</fullName>
    </submittedName>
</protein>
<accession>A0A6G1HWE5</accession>
<feature type="compositionally biased region" description="Polar residues" evidence="1">
    <location>
        <begin position="1"/>
        <end position="14"/>
    </location>
</feature>
<gene>
    <name evidence="2" type="ORF">EJ06DRAFT_521838</name>
</gene>
<sequence length="176" mass="19894">MSSFNQLCSGQGNCSEGRHRNLARPPTPSKFDNFNAYATYIIWCFRMLDAPLAQDILDNIEPETTPTDLTAVLPPPSWSSSEQTDDWVGDYQSDRVTQTEDVDLKSAQATIRHKLMGVLHRAIHTEEQRISEVLDKLVKAEGDNIVRYQRQWQEAYVSQNCYKNSKTALIGLEGSA</sequence>
<dbReference type="Proteomes" id="UP000799640">
    <property type="component" value="Unassembled WGS sequence"/>
</dbReference>
<proteinExistence type="predicted"/>
<evidence type="ECO:0000313" key="3">
    <source>
        <dbReference type="Proteomes" id="UP000799640"/>
    </source>
</evidence>
<dbReference type="EMBL" id="ML996695">
    <property type="protein sequence ID" value="KAF2400340.1"/>
    <property type="molecule type" value="Genomic_DNA"/>
</dbReference>
<keyword evidence="3" id="KW-1185">Reference proteome</keyword>